<keyword evidence="3 6" id="KW-0489">Methyltransferase</keyword>
<dbReference type="HAMAP" id="MF_00735">
    <property type="entry name" value="Methyltr_PrmA"/>
    <property type="match status" value="1"/>
</dbReference>
<gene>
    <name evidence="6 7" type="primary">prmA</name>
    <name evidence="7" type="ORF">IAB93_03325</name>
</gene>
<feature type="binding site" evidence="6">
    <location>
        <position position="217"/>
    </location>
    <ligand>
        <name>S-adenosyl-L-methionine</name>
        <dbReference type="ChEBI" id="CHEBI:59789"/>
    </ligand>
</feature>
<evidence type="ECO:0000256" key="2">
    <source>
        <dbReference type="ARBA" id="ARBA00022490"/>
    </source>
</evidence>
<reference evidence="7" key="2">
    <citation type="journal article" date="2021" name="PeerJ">
        <title>Extensive microbial diversity within the chicken gut microbiome revealed by metagenomics and culture.</title>
        <authorList>
            <person name="Gilroy R."/>
            <person name="Ravi A."/>
            <person name="Getino M."/>
            <person name="Pursley I."/>
            <person name="Horton D.L."/>
            <person name="Alikhan N.F."/>
            <person name="Baker D."/>
            <person name="Gharbi K."/>
            <person name="Hall N."/>
            <person name="Watson M."/>
            <person name="Adriaenssens E.M."/>
            <person name="Foster-Nyarko E."/>
            <person name="Jarju S."/>
            <person name="Secka A."/>
            <person name="Antonio M."/>
            <person name="Oren A."/>
            <person name="Chaudhuri R.R."/>
            <person name="La Ragione R."/>
            <person name="Hildebrand F."/>
            <person name="Pallen M.J."/>
        </authorList>
    </citation>
    <scope>NUCLEOTIDE SEQUENCE</scope>
    <source>
        <strain evidence="7">10037</strain>
    </source>
</reference>
<dbReference type="PANTHER" id="PTHR43648:SF1">
    <property type="entry name" value="ELECTRON TRANSFER FLAVOPROTEIN BETA SUBUNIT LYSINE METHYLTRANSFERASE"/>
    <property type="match status" value="1"/>
</dbReference>
<evidence type="ECO:0000256" key="1">
    <source>
        <dbReference type="ARBA" id="ARBA00009741"/>
    </source>
</evidence>
<dbReference type="GO" id="GO:0032259">
    <property type="term" value="P:methylation"/>
    <property type="evidence" value="ECO:0007669"/>
    <property type="project" value="UniProtKB-KW"/>
</dbReference>
<protein>
    <recommendedName>
        <fullName evidence="6">Ribosomal protein L11 methyltransferase</fullName>
        <shortName evidence="6">L11 Mtase</shortName>
        <ecNumber evidence="6">2.1.1.-</ecNumber>
    </recommendedName>
</protein>
<proteinExistence type="inferred from homology"/>
<dbReference type="AlphaFoldDB" id="A0A9D9I4R7"/>
<dbReference type="InterPro" id="IPR004498">
    <property type="entry name" value="Ribosomal_PrmA_MeTrfase"/>
</dbReference>
<comment type="subcellular location">
    <subcellularLocation>
        <location evidence="6">Cytoplasm</location>
    </subcellularLocation>
</comment>
<keyword evidence="5 6" id="KW-0949">S-adenosyl-L-methionine</keyword>
<dbReference type="Pfam" id="PF06325">
    <property type="entry name" value="PrmA"/>
    <property type="match status" value="1"/>
</dbReference>
<comment type="function">
    <text evidence="6">Methylates ribosomal protein L11.</text>
</comment>
<feature type="binding site" evidence="6">
    <location>
        <position position="129"/>
    </location>
    <ligand>
        <name>S-adenosyl-L-methionine</name>
        <dbReference type="ChEBI" id="CHEBI:59789"/>
    </ligand>
</feature>
<evidence type="ECO:0000313" key="7">
    <source>
        <dbReference type="EMBL" id="MBO8465011.1"/>
    </source>
</evidence>
<dbReference type="GO" id="GO:0005840">
    <property type="term" value="C:ribosome"/>
    <property type="evidence" value="ECO:0007669"/>
    <property type="project" value="UniProtKB-KW"/>
</dbReference>
<feature type="binding site" evidence="6">
    <location>
        <position position="150"/>
    </location>
    <ligand>
        <name>S-adenosyl-L-methionine</name>
        <dbReference type="ChEBI" id="CHEBI:59789"/>
    </ligand>
</feature>
<dbReference type="NCBIfam" id="NF001785">
    <property type="entry name" value="PRK00517.2-2"/>
    <property type="match status" value="1"/>
</dbReference>
<sequence>MEYTEVRIGIEPYTEDNADWVTAEIESLGYESFCYEEPFLLAYIPTGRFDHAALVKALSAFEGHLKIREEHSAVPEQNWNALWESSFEPIIVDGRCTVKATFHKGLPETEYNIVIDPKMAFGTGHHQTTYLMASLLMKEDVAGKKVLDMGCGTGILAILAAKMGAASPVDAIDIDDIAAESAMENASLNGVGDRLSVECGDASSLAGRSGYDLILANINRNILMADMPAYVKTMAPGGVLLVSGFYVEDVPMLAAVAEKCSLQYVSEQSRDDWAVVKFMKK</sequence>
<evidence type="ECO:0000256" key="6">
    <source>
        <dbReference type="HAMAP-Rule" id="MF_00735"/>
    </source>
</evidence>
<dbReference type="PANTHER" id="PTHR43648">
    <property type="entry name" value="ELECTRON TRANSFER FLAVOPROTEIN BETA SUBUNIT LYSINE METHYLTRANSFERASE"/>
    <property type="match status" value="1"/>
</dbReference>
<dbReference type="EC" id="2.1.1.-" evidence="6"/>
<dbReference type="CDD" id="cd02440">
    <property type="entry name" value="AdoMet_MTases"/>
    <property type="match status" value="1"/>
</dbReference>
<dbReference type="InterPro" id="IPR029063">
    <property type="entry name" value="SAM-dependent_MTases_sf"/>
</dbReference>
<comment type="caution">
    <text evidence="7">The sequence shown here is derived from an EMBL/GenBank/DDBJ whole genome shotgun (WGS) entry which is preliminary data.</text>
</comment>
<feature type="binding site" evidence="6">
    <location>
        <position position="173"/>
    </location>
    <ligand>
        <name>S-adenosyl-L-methionine</name>
        <dbReference type="ChEBI" id="CHEBI:59789"/>
    </ligand>
</feature>
<reference evidence="7" key="1">
    <citation type="submission" date="2020-10" db="EMBL/GenBank/DDBJ databases">
        <authorList>
            <person name="Gilroy R."/>
        </authorList>
    </citation>
    <scope>NUCLEOTIDE SEQUENCE</scope>
    <source>
        <strain evidence="7">10037</strain>
    </source>
</reference>
<dbReference type="GO" id="GO:0008276">
    <property type="term" value="F:protein methyltransferase activity"/>
    <property type="evidence" value="ECO:0007669"/>
    <property type="project" value="UniProtKB-UniRule"/>
</dbReference>
<dbReference type="SUPFAM" id="SSF53335">
    <property type="entry name" value="S-adenosyl-L-methionine-dependent methyltransferases"/>
    <property type="match status" value="1"/>
</dbReference>
<accession>A0A9D9I4R7</accession>
<dbReference type="Proteomes" id="UP000823597">
    <property type="component" value="Unassembled WGS sequence"/>
</dbReference>
<comment type="similarity">
    <text evidence="1 6">Belongs to the methyltransferase superfamily. PrmA family.</text>
</comment>
<evidence type="ECO:0000313" key="8">
    <source>
        <dbReference type="Proteomes" id="UP000823597"/>
    </source>
</evidence>
<evidence type="ECO:0000256" key="3">
    <source>
        <dbReference type="ARBA" id="ARBA00022603"/>
    </source>
</evidence>
<name>A0A9D9I4R7_9BACT</name>
<keyword evidence="2 6" id="KW-0963">Cytoplasm</keyword>
<keyword evidence="7" id="KW-0687">Ribonucleoprotein</keyword>
<dbReference type="InterPro" id="IPR050078">
    <property type="entry name" value="Ribosomal_L11_MeTrfase_PrmA"/>
</dbReference>
<comment type="catalytic activity">
    <reaction evidence="6">
        <text>L-lysyl-[protein] + 3 S-adenosyl-L-methionine = N(6),N(6),N(6)-trimethyl-L-lysyl-[protein] + 3 S-adenosyl-L-homocysteine + 3 H(+)</text>
        <dbReference type="Rhea" id="RHEA:54192"/>
        <dbReference type="Rhea" id="RHEA-COMP:9752"/>
        <dbReference type="Rhea" id="RHEA-COMP:13826"/>
        <dbReference type="ChEBI" id="CHEBI:15378"/>
        <dbReference type="ChEBI" id="CHEBI:29969"/>
        <dbReference type="ChEBI" id="CHEBI:57856"/>
        <dbReference type="ChEBI" id="CHEBI:59789"/>
        <dbReference type="ChEBI" id="CHEBI:61961"/>
    </reaction>
</comment>
<keyword evidence="4 6" id="KW-0808">Transferase</keyword>
<organism evidence="7 8">
    <name type="scientific">Candidatus Merdivivens pullistercoris</name>
    <dbReference type="NCBI Taxonomy" id="2840873"/>
    <lineage>
        <taxon>Bacteria</taxon>
        <taxon>Pseudomonadati</taxon>
        <taxon>Bacteroidota</taxon>
        <taxon>Bacteroidia</taxon>
        <taxon>Bacteroidales</taxon>
        <taxon>Muribaculaceae</taxon>
        <taxon>Muribaculaceae incertae sedis</taxon>
        <taxon>Candidatus Merdivivens</taxon>
    </lineage>
</organism>
<evidence type="ECO:0000256" key="4">
    <source>
        <dbReference type="ARBA" id="ARBA00022679"/>
    </source>
</evidence>
<dbReference type="Gene3D" id="3.40.50.150">
    <property type="entry name" value="Vaccinia Virus protein VP39"/>
    <property type="match status" value="1"/>
</dbReference>
<dbReference type="GO" id="GO:0005737">
    <property type="term" value="C:cytoplasm"/>
    <property type="evidence" value="ECO:0007669"/>
    <property type="project" value="UniProtKB-SubCell"/>
</dbReference>
<dbReference type="EMBL" id="JADIME010000035">
    <property type="protein sequence ID" value="MBO8465011.1"/>
    <property type="molecule type" value="Genomic_DNA"/>
</dbReference>
<keyword evidence="7" id="KW-0689">Ribosomal protein</keyword>
<evidence type="ECO:0000256" key="5">
    <source>
        <dbReference type="ARBA" id="ARBA00022691"/>
    </source>
</evidence>